<proteinExistence type="predicted"/>
<gene>
    <name evidence="1" type="ORF">SAMN04488579_11815</name>
</gene>
<organism evidence="1 2">
    <name type="scientific">Eubacterium barkeri</name>
    <name type="common">Clostridium barkeri</name>
    <dbReference type="NCBI Taxonomy" id="1528"/>
    <lineage>
        <taxon>Bacteria</taxon>
        <taxon>Bacillati</taxon>
        <taxon>Bacillota</taxon>
        <taxon>Clostridia</taxon>
        <taxon>Eubacteriales</taxon>
        <taxon>Eubacteriaceae</taxon>
        <taxon>Eubacterium</taxon>
    </lineage>
</organism>
<dbReference type="STRING" id="1528.SAMN04488579_11815"/>
<dbReference type="Proteomes" id="UP000199652">
    <property type="component" value="Unassembled WGS sequence"/>
</dbReference>
<evidence type="ECO:0008006" key="3">
    <source>
        <dbReference type="Google" id="ProtNLM"/>
    </source>
</evidence>
<dbReference type="RefSeq" id="WP_143024234.1">
    <property type="nucleotide sequence ID" value="NZ_FNOU01000018.1"/>
</dbReference>
<sequence length="75" mass="8194">MTNYTIDRFEGETAILLDFETGDKQRLIPRGQLPPEAAEGDVLTTDGQTFTVDTEKTAQALAEAQALLESVTHGR</sequence>
<evidence type="ECO:0000313" key="2">
    <source>
        <dbReference type="Proteomes" id="UP000199652"/>
    </source>
</evidence>
<dbReference type="InterPro" id="IPR021377">
    <property type="entry name" value="DUF3006"/>
</dbReference>
<keyword evidence="2" id="KW-1185">Reference proteome</keyword>
<accession>A0A1H3HM12</accession>
<evidence type="ECO:0000313" key="1">
    <source>
        <dbReference type="EMBL" id="SDY15824.1"/>
    </source>
</evidence>
<dbReference type="EMBL" id="FNOU01000018">
    <property type="protein sequence ID" value="SDY15824.1"/>
    <property type="molecule type" value="Genomic_DNA"/>
</dbReference>
<dbReference type="OrthoDB" id="164847at2"/>
<name>A0A1H3HM12_EUBBA</name>
<reference evidence="2" key="1">
    <citation type="submission" date="2016-10" db="EMBL/GenBank/DDBJ databases">
        <authorList>
            <person name="Varghese N."/>
            <person name="Submissions S."/>
        </authorList>
    </citation>
    <scope>NUCLEOTIDE SEQUENCE [LARGE SCALE GENOMIC DNA]</scope>
    <source>
        <strain evidence="2">VPI 5359</strain>
    </source>
</reference>
<dbReference type="AlphaFoldDB" id="A0A1H3HM12"/>
<dbReference type="Pfam" id="PF11213">
    <property type="entry name" value="DUF3006"/>
    <property type="match status" value="1"/>
</dbReference>
<protein>
    <recommendedName>
        <fullName evidence="3">DUF3006 domain-containing protein</fullName>
    </recommendedName>
</protein>